<dbReference type="EMBL" id="BMAT01001836">
    <property type="protein sequence ID" value="GFR93250.1"/>
    <property type="molecule type" value="Genomic_DNA"/>
</dbReference>
<keyword evidence="3" id="KW-1185">Reference proteome</keyword>
<sequence length="113" mass="13064">MREDSSQHYNYDYKTGYSFNAQVRRKNINSVSQGLNFDLPNSGLDHRISRPKSRASILPLDQDATPFTILRRCVRLDPHRHQTRRSDQTRRFFAGSAAHTETGTRRSDSTVLL</sequence>
<gene>
    <name evidence="2" type="ORF">ElyMa_000887500</name>
</gene>
<evidence type="ECO:0000313" key="2">
    <source>
        <dbReference type="EMBL" id="GFR93250.1"/>
    </source>
</evidence>
<reference evidence="2 3" key="1">
    <citation type="journal article" date="2021" name="Elife">
        <title>Chloroplast acquisition without the gene transfer in kleptoplastic sea slugs, Plakobranchus ocellatus.</title>
        <authorList>
            <person name="Maeda T."/>
            <person name="Takahashi S."/>
            <person name="Yoshida T."/>
            <person name="Shimamura S."/>
            <person name="Takaki Y."/>
            <person name="Nagai Y."/>
            <person name="Toyoda A."/>
            <person name="Suzuki Y."/>
            <person name="Arimoto A."/>
            <person name="Ishii H."/>
            <person name="Satoh N."/>
            <person name="Nishiyama T."/>
            <person name="Hasebe M."/>
            <person name="Maruyama T."/>
            <person name="Minagawa J."/>
            <person name="Obokata J."/>
            <person name="Shigenobu S."/>
        </authorList>
    </citation>
    <scope>NUCLEOTIDE SEQUENCE [LARGE SCALE GENOMIC DNA]</scope>
</reference>
<protein>
    <submittedName>
        <fullName evidence="2">Uncharacterized protein</fullName>
    </submittedName>
</protein>
<dbReference type="Proteomes" id="UP000762676">
    <property type="component" value="Unassembled WGS sequence"/>
</dbReference>
<proteinExistence type="predicted"/>
<feature type="region of interest" description="Disordered" evidence="1">
    <location>
        <begin position="80"/>
        <end position="113"/>
    </location>
</feature>
<comment type="caution">
    <text evidence="2">The sequence shown here is derived from an EMBL/GenBank/DDBJ whole genome shotgun (WGS) entry which is preliminary data.</text>
</comment>
<organism evidence="2 3">
    <name type="scientific">Elysia marginata</name>
    <dbReference type="NCBI Taxonomy" id="1093978"/>
    <lineage>
        <taxon>Eukaryota</taxon>
        <taxon>Metazoa</taxon>
        <taxon>Spiralia</taxon>
        <taxon>Lophotrochozoa</taxon>
        <taxon>Mollusca</taxon>
        <taxon>Gastropoda</taxon>
        <taxon>Heterobranchia</taxon>
        <taxon>Euthyneura</taxon>
        <taxon>Panpulmonata</taxon>
        <taxon>Sacoglossa</taxon>
        <taxon>Placobranchoidea</taxon>
        <taxon>Plakobranchidae</taxon>
        <taxon>Elysia</taxon>
    </lineage>
</organism>
<evidence type="ECO:0000256" key="1">
    <source>
        <dbReference type="SAM" id="MobiDB-lite"/>
    </source>
</evidence>
<evidence type="ECO:0000313" key="3">
    <source>
        <dbReference type="Proteomes" id="UP000762676"/>
    </source>
</evidence>
<accession>A0AAV4H704</accession>
<dbReference type="AlphaFoldDB" id="A0AAV4H704"/>
<feature type="compositionally biased region" description="Basic and acidic residues" evidence="1">
    <location>
        <begin position="102"/>
        <end position="113"/>
    </location>
</feature>
<feature type="compositionally biased region" description="Basic and acidic residues" evidence="1">
    <location>
        <begin position="80"/>
        <end position="90"/>
    </location>
</feature>
<name>A0AAV4H704_9GAST</name>